<evidence type="ECO:0000259" key="2">
    <source>
        <dbReference type="PROSITE" id="PS51444"/>
    </source>
</evidence>
<name>A0A7J7IQW5_9RHOD</name>
<feature type="compositionally biased region" description="Polar residues" evidence="1">
    <location>
        <begin position="127"/>
        <end position="142"/>
    </location>
</feature>
<dbReference type="InterPro" id="IPR015425">
    <property type="entry name" value="FH2_Formin"/>
</dbReference>
<evidence type="ECO:0000313" key="3">
    <source>
        <dbReference type="EMBL" id="KAF6005506.1"/>
    </source>
</evidence>
<dbReference type="Pfam" id="PF02181">
    <property type="entry name" value="FH2"/>
    <property type="match status" value="1"/>
</dbReference>
<evidence type="ECO:0000313" key="4">
    <source>
        <dbReference type="Proteomes" id="UP000530660"/>
    </source>
</evidence>
<feature type="region of interest" description="Disordered" evidence="1">
    <location>
        <begin position="126"/>
        <end position="154"/>
    </location>
</feature>
<dbReference type="SUPFAM" id="SSF101447">
    <property type="entry name" value="Formin homology 2 domain (FH2 domain)"/>
    <property type="match status" value="1"/>
</dbReference>
<dbReference type="EMBL" id="VWRR01000001">
    <property type="protein sequence ID" value="KAF6005506.1"/>
    <property type="molecule type" value="Genomic_DNA"/>
</dbReference>
<sequence>MLDSDLEKSSSEIDSMFMNRPAGDGHRSGVSQGAPGSSASVQENGVAKRPQLYFLESKRATNFEIMLSKFNGDLVAIIEAIMSLDATETPVLTTENLLALRMNMPKEEELEMALSRVPMTRAVASVPATQQEGPLTSDTDNASPGKRTETPEGVLSSRAERLVYEMARRFHALASNTPTGTPNSSLQQRLRAKLDAAIAIRQLDHQLEDIASQIEVVLTACRQIFESDRLASVLSAILAIGNYLNQGTNRGNALGFRLSSVLKLSETRATSDRRTTLLHYLVKFVSRRMPDAALFTNDLSAVTTASRIDFVELEAEVRALRLAVALGAQRVDR</sequence>
<feature type="region of interest" description="Disordered" evidence="1">
    <location>
        <begin position="16"/>
        <end position="45"/>
    </location>
</feature>
<organism evidence="3 4">
    <name type="scientific">Cyanidiococcus yangmingshanensis</name>
    <dbReference type="NCBI Taxonomy" id="2690220"/>
    <lineage>
        <taxon>Eukaryota</taxon>
        <taxon>Rhodophyta</taxon>
        <taxon>Bangiophyceae</taxon>
        <taxon>Cyanidiales</taxon>
        <taxon>Cyanidiaceae</taxon>
        <taxon>Cyanidiococcus</taxon>
    </lineage>
</organism>
<dbReference type="InterPro" id="IPR051144">
    <property type="entry name" value="Formin_homology_domain"/>
</dbReference>
<keyword evidence="4" id="KW-1185">Reference proteome</keyword>
<feature type="domain" description="FH2" evidence="2">
    <location>
        <begin position="1"/>
        <end position="333"/>
    </location>
</feature>
<feature type="compositionally biased region" description="Polar residues" evidence="1">
    <location>
        <begin position="29"/>
        <end position="43"/>
    </location>
</feature>
<evidence type="ECO:0000256" key="1">
    <source>
        <dbReference type="SAM" id="MobiDB-lite"/>
    </source>
</evidence>
<dbReference type="Gene3D" id="1.20.58.2220">
    <property type="entry name" value="Formin, FH2 domain"/>
    <property type="match status" value="1"/>
</dbReference>
<reference evidence="3 4" key="1">
    <citation type="journal article" date="2020" name="J. Phycol.">
        <title>Comparative genome analysis reveals Cyanidiococcus gen. nov., a new extremophilic red algal genus sister to Cyanidioschyzon (Cyanidioschyzonaceae, Rhodophyta).</title>
        <authorList>
            <person name="Liu S.-L."/>
            <person name="Chiang Y.-R."/>
            <person name="Yoon H.S."/>
            <person name="Fu H.-Y."/>
        </authorList>
    </citation>
    <scope>NUCLEOTIDE SEQUENCE [LARGE SCALE GENOMIC DNA]</scope>
    <source>
        <strain evidence="3 4">THAL066</strain>
    </source>
</reference>
<proteinExistence type="predicted"/>
<dbReference type="PROSITE" id="PS51444">
    <property type="entry name" value="FH2"/>
    <property type="match status" value="1"/>
</dbReference>
<comment type="caution">
    <text evidence="3">The sequence shown here is derived from an EMBL/GenBank/DDBJ whole genome shotgun (WGS) entry which is preliminary data.</text>
</comment>
<dbReference type="PANTHER" id="PTHR45733">
    <property type="entry name" value="FORMIN-J"/>
    <property type="match status" value="1"/>
</dbReference>
<dbReference type="Proteomes" id="UP000530660">
    <property type="component" value="Unassembled WGS sequence"/>
</dbReference>
<dbReference type="InterPro" id="IPR042201">
    <property type="entry name" value="FH2_Formin_sf"/>
</dbReference>
<dbReference type="PANTHER" id="PTHR45733:SF8">
    <property type="entry name" value="FORMIN-J"/>
    <property type="match status" value="1"/>
</dbReference>
<dbReference type="AlphaFoldDB" id="A0A7J7IQW5"/>
<dbReference type="OrthoDB" id="5561at2759"/>
<protein>
    <recommendedName>
        <fullName evidence="2">FH2 domain-containing protein</fullName>
    </recommendedName>
</protein>
<accession>A0A7J7IQW5</accession>
<gene>
    <name evidence="3" type="ORF">F1559_005110</name>
</gene>